<proteinExistence type="predicted"/>
<evidence type="ECO:0000313" key="1">
    <source>
        <dbReference type="EMBL" id="QEC47988.1"/>
    </source>
</evidence>
<dbReference type="AlphaFoldDB" id="A0A5B8U569"/>
<name>A0A5B8U569_9ACTN</name>
<dbReference type="EMBL" id="CP042430">
    <property type="protein sequence ID" value="QEC47988.1"/>
    <property type="molecule type" value="Genomic_DNA"/>
</dbReference>
<dbReference type="RefSeq" id="WP_146919064.1">
    <property type="nucleotide sequence ID" value="NZ_CP042430.1"/>
</dbReference>
<dbReference type="KEGG" id="bsol:FSW04_10685"/>
<dbReference type="OrthoDB" id="3882626at2"/>
<organism evidence="1 2">
    <name type="scientific">Baekduia soli</name>
    <dbReference type="NCBI Taxonomy" id="496014"/>
    <lineage>
        <taxon>Bacteria</taxon>
        <taxon>Bacillati</taxon>
        <taxon>Actinomycetota</taxon>
        <taxon>Thermoleophilia</taxon>
        <taxon>Solirubrobacterales</taxon>
        <taxon>Baekduiaceae</taxon>
        <taxon>Baekduia</taxon>
    </lineage>
</organism>
<accession>A0A5B8U569</accession>
<keyword evidence="2" id="KW-1185">Reference proteome</keyword>
<evidence type="ECO:0000313" key="2">
    <source>
        <dbReference type="Proteomes" id="UP000321805"/>
    </source>
</evidence>
<dbReference type="Proteomes" id="UP000321805">
    <property type="component" value="Chromosome"/>
</dbReference>
<sequence>MVSQIRTTTTLFGPYRLQEDLRPSYWGQLALRNCVRQAYNNGAPRGGTCLPVTGVDAAGEPNMALR</sequence>
<gene>
    <name evidence="1" type="ORF">FSW04_10685</name>
</gene>
<reference evidence="1 2" key="1">
    <citation type="journal article" date="2018" name="J. Microbiol.">
        <title>Baekduia soli gen. nov., sp. nov., a novel bacterium isolated from the soil of Baekdu Mountain and proposal of a novel family name, Baekduiaceae fam. nov.</title>
        <authorList>
            <person name="An D.S."/>
            <person name="Siddiqi M.Z."/>
            <person name="Kim K.H."/>
            <person name="Yu H.S."/>
            <person name="Im W.T."/>
        </authorList>
    </citation>
    <scope>NUCLEOTIDE SEQUENCE [LARGE SCALE GENOMIC DNA]</scope>
    <source>
        <strain evidence="1 2">BR7-21</strain>
    </source>
</reference>
<protein>
    <submittedName>
        <fullName evidence="1">Uncharacterized protein</fullName>
    </submittedName>
</protein>